<keyword evidence="5 9" id="KW-0378">Hydrolase</keyword>
<dbReference type="GO" id="GO:0005737">
    <property type="term" value="C:cytoplasm"/>
    <property type="evidence" value="ECO:0007669"/>
    <property type="project" value="UniProtKB-SubCell"/>
</dbReference>
<reference evidence="9" key="1">
    <citation type="submission" date="2016-10" db="EMBL/GenBank/DDBJ databases">
        <authorList>
            <person name="de Groot N.N."/>
        </authorList>
    </citation>
    <scope>NUCLEOTIDE SEQUENCE</scope>
</reference>
<organism evidence="9">
    <name type="scientific">hydrothermal vent metagenome</name>
    <dbReference type="NCBI Taxonomy" id="652676"/>
    <lineage>
        <taxon>unclassified sequences</taxon>
        <taxon>metagenomes</taxon>
        <taxon>ecological metagenomes</taxon>
    </lineage>
</organism>
<dbReference type="NCBIfam" id="TIGR00213">
    <property type="entry name" value="GmhB_yaeD"/>
    <property type="match status" value="1"/>
</dbReference>
<dbReference type="InterPro" id="IPR036412">
    <property type="entry name" value="HAD-like_sf"/>
</dbReference>
<dbReference type="GO" id="GO:0005975">
    <property type="term" value="P:carbohydrate metabolic process"/>
    <property type="evidence" value="ECO:0007669"/>
    <property type="project" value="InterPro"/>
</dbReference>
<evidence type="ECO:0000256" key="8">
    <source>
        <dbReference type="ARBA" id="ARBA00031828"/>
    </source>
</evidence>
<proteinExistence type="inferred from homology"/>
<keyword evidence="3" id="KW-0963">Cytoplasm</keyword>
<dbReference type="GO" id="GO:0046872">
    <property type="term" value="F:metal ion binding"/>
    <property type="evidence" value="ECO:0007669"/>
    <property type="project" value="UniProtKB-KW"/>
</dbReference>
<dbReference type="SUPFAM" id="SSF56784">
    <property type="entry name" value="HAD-like"/>
    <property type="match status" value="1"/>
</dbReference>
<dbReference type="InterPro" id="IPR006543">
    <property type="entry name" value="Histidinol-phos"/>
</dbReference>
<sequence>MKQKALFLDRDGIINIDHGYVCKQEGFEFSDGIFELVKHFSDAGYLIFVVTNQSGIGRGYYTEEDFVKLSSWMIRVFQDHGIEISQVYHCPHLPDAGCRCRKPAPGMIEDAAKAYDIDLSASWMIGDKQSDIDLAHNAGIGRSIVIGQGDIKNATFSFDSVAQCSKHLPSNV</sequence>
<dbReference type="PANTHER" id="PTHR42891">
    <property type="entry name" value="D-GLYCERO-BETA-D-MANNO-HEPTOSE-1,7-BISPHOSPHATE 7-PHOSPHATASE"/>
    <property type="match status" value="1"/>
</dbReference>
<dbReference type="NCBIfam" id="TIGR01656">
    <property type="entry name" value="Histidinol-ppas"/>
    <property type="match status" value="1"/>
</dbReference>
<evidence type="ECO:0000256" key="5">
    <source>
        <dbReference type="ARBA" id="ARBA00022801"/>
    </source>
</evidence>
<dbReference type="NCBIfam" id="TIGR01662">
    <property type="entry name" value="HAD-SF-IIIA"/>
    <property type="match status" value="1"/>
</dbReference>
<evidence type="ECO:0000256" key="6">
    <source>
        <dbReference type="ARBA" id="ARBA00022833"/>
    </source>
</evidence>
<keyword evidence="6" id="KW-0862">Zinc</keyword>
<protein>
    <recommendedName>
        <fullName evidence="8">D,D-heptose 1,7-bisphosphate phosphatase</fullName>
    </recommendedName>
</protein>
<keyword evidence="7" id="KW-0119">Carbohydrate metabolism</keyword>
<dbReference type="Gene3D" id="3.40.50.1000">
    <property type="entry name" value="HAD superfamily/HAD-like"/>
    <property type="match status" value="1"/>
</dbReference>
<evidence type="ECO:0000256" key="3">
    <source>
        <dbReference type="ARBA" id="ARBA00022490"/>
    </source>
</evidence>
<evidence type="ECO:0000256" key="2">
    <source>
        <dbReference type="ARBA" id="ARBA00005628"/>
    </source>
</evidence>
<evidence type="ECO:0000256" key="4">
    <source>
        <dbReference type="ARBA" id="ARBA00022723"/>
    </source>
</evidence>
<dbReference type="Pfam" id="PF13242">
    <property type="entry name" value="Hydrolase_like"/>
    <property type="match status" value="1"/>
</dbReference>
<dbReference type="PIRSF" id="PIRSF004682">
    <property type="entry name" value="GmhB"/>
    <property type="match status" value="1"/>
</dbReference>
<dbReference type="CDD" id="cd07503">
    <property type="entry name" value="HAD_HisB-N"/>
    <property type="match status" value="1"/>
</dbReference>
<evidence type="ECO:0000256" key="7">
    <source>
        <dbReference type="ARBA" id="ARBA00023277"/>
    </source>
</evidence>
<name>A0A1W1CNL6_9ZZZZ</name>
<dbReference type="AlphaFoldDB" id="A0A1W1CNL6"/>
<dbReference type="InterPro" id="IPR006549">
    <property type="entry name" value="HAD-SF_hydro_IIIA"/>
</dbReference>
<dbReference type="InterPro" id="IPR023214">
    <property type="entry name" value="HAD_sf"/>
</dbReference>
<accession>A0A1W1CNL6</accession>
<gene>
    <name evidence="9" type="ORF">MNB_SV-10-318</name>
</gene>
<comment type="subcellular location">
    <subcellularLocation>
        <location evidence="1">Cytoplasm</location>
    </subcellularLocation>
</comment>
<evidence type="ECO:0000256" key="1">
    <source>
        <dbReference type="ARBA" id="ARBA00004496"/>
    </source>
</evidence>
<dbReference type="NCBIfam" id="NF006506">
    <property type="entry name" value="PRK08942.1"/>
    <property type="match status" value="1"/>
</dbReference>
<dbReference type="PANTHER" id="PTHR42891:SF1">
    <property type="entry name" value="D-GLYCERO-BETA-D-MANNO-HEPTOSE-1,7-BISPHOSPHATE 7-PHOSPHATASE"/>
    <property type="match status" value="1"/>
</dbReference>
<dbReference type="FunFam" id="3.40.50.1000:FF:000037">
    <property type="entry name" value="D,D-heptose 1,7-bisphosphate phosphatase"/>
    <property type="match status" value="1"/>
</dbReference>
<keyword evidence="4" id="KW-0479">Metal-binding</keyword>
<comment type="similarity">
    <text evidence="2">Belongs to the GmhB family.</text>
</comment>
<evidence type="ECO:0000313" key="9">
    <source>
        <dbReference type="EMBL" id="SFV67406.1"/>
    </source>
</evidence>
<dbReference type="EMBL" id="FPHL01000047">
    <property type="protein sequence ID" value="SFV67406.1"/>
    <property type="molecule type" value="Genomic_DNA"/>
</dbReference>
<dbReference type="InterPro" id="IPR004446">
    <property type="entry name" value="Heptose_bisP_phosphatase"/>
</dbReference>
<dbReference type="GO" id="GO:0016791">
    <property type="term" value="F:phosphatase activity"/>
    <property type="evidence" value="ECO:0007669"/>
    <property type="project" value="InterPro"/>
</dbReference>